<dbReference type="STRING" id="322095.HMPREF3185_01217"/>
<organism evidence="2 3">
    <name type="scientific">Porphyromonas somerae</name>
    <dbReference type="NCBI Taxonomy" id="322095"/>
    <lineage>
        <taxon>Bacteria</taxon>
        <taxon>Pseudomonadati</taxon>
        <taxon>Bacteroidota</taxon>
        <taxon>Bacteroidia</taxon>
        <taxon>Bacteroidales</taxon>
        <taxon>Porphyromonadaceae</taxon>
        <taxon>Porphyromonas</taxon>
    </lineage>
</organism>
<dbReference type="Proteomes" id="UP000070224">
    <property type="component" value="Unassembled WGS sequence"/>
</dbReference>
<evidence type="ECO:0000313" key="2">
    <source>
        <dbReference type="EMBL" id="KXB76052.1"/>
    </source>
</evidence>
<name>A0A134B7Z6_9PORP</name>
<dbReference type="Pfam" id="PF01636">
    <property type="entry name" value="APH"/>
    <property type="match status" value="1"/>
</dbReference>
<accession>A0A134B7Z6</accession>
<dbReference type="Gene3D" id="3.90.1200.10">
    <property type="match status" value="1"/>
</dbReference>
<dbReference type="InterPro" id="IPR050249">
    <property type="entry name" value="Pseudomonas-type_ThrB"/>
</dbReference>
<feature type="domain" description="Aminoglycoside phosphotransferase" evidence="1">
    <location>
        <begin position="22"/>
        <end position="258"/>
    </location>
</feature>
<reference evidence="3" key="1">
    <citation type="submission" date="2016-01" db="EMBL/GenBank/DDBJ databases">
        <authorList>
            <person name="Mitreva M."/>
            <person name="Pepin K.H."/>
            <person name="Mihindukulasuriya K.A."/>
            <person name="Fulton R."/>
            <person name="Fronick C."/>
            <person name="O'Laughlin M."/>
            <person name="Miner T."/>
            <person name="Herter B."/>
            <person name="Rosa B.A."/>
            <person name="Cordes M."/>
            <person name="Tomlinson C."/>
            <person name="Wollam A."/>
            <person name="Palsikar V.B."/>
            <person name="Mardis E.R."/>
            <person name="Wilson R.K."/>
        </authorList>
    </citation>
    <scope>NUCLEOTIDE SEQUENCE [LARGE SCALE GENOMIC DNA]</scope>
    <source>
        <strain evidence="3">KA00683</strain>
    </source>
</reference>
<dbReference type="InterPro" id="IPR011009">
    <property type="entry name" value="Kinase-like_dom_sf"/>
</dbReference>
<dbReference type="AlphaFoldDB" id="A0A134B7Z6"/>
<evidence type="ECO:0000313" key="3">
    <source>
        <dbReference type="Proteomes" id="UP000070224"/>
    </source>
</evidence>
<dbReference type="PANTHER" id="PTHR21064">
    <property type="entry name" value="AMINOGLYCOSIDE PHOSPHOTRANSFERASE DOMAIN-CONTAINING PROTEIN-RELATED"/>
    <property type="match status" value="1"/>
</dbReference>
<keyword evidence="3" id="KW-1185">Reference proteome</keyword>
<comment type="caution">
    <text evidence="2">The sequence shown here is derived from an EMBL/GenBank/DDBJ whole genome shotgun (WGS) entry which is preliminary data.</text>
</comment>
<dbReference type="InterPro" id="IPR002575">
    <property type="entry name" value="Aminoglycoside_PTrfase"/>
</dbReference>
<dbReference type="EMBL" id="LSDK01000080">
    <property type="protein sequence ID" value="KXB76052.1"/>
    <property type="molecule type" value="Genomic_DNA"/>
</dbReference>
<dbReference type="SUPFAM" id="SSF56112">
    <property type="entry name" value="Protein kinase-like (PK-like)"/>
    <property type="match status" value="1"/>
</dbReference>
<gene>
    <name evidence="2" type="ORF">HMPREF3185_01217</name>
</gene>
<dbReference type="PANTHER" id="PTHR21064:SF5">
    <property type="entry name" value="SLR1880 PROTEIN"/>
    <property type="match status" value="1"/>
</dbReference>
<proteinExistence type="predicted"/>
<dbReference type="PATRIC" id="fig|322095.3.peg.1200"/>
<evidence type="ECO:0000259" key="1">
    <source>
        <dbReference type="Pfam" id="PF01636"/>
    </source>
</evidence>
<sequence>MNNPNMEHIISKFVSTSEIGEMKPFGNGHINDTYVVSDREGTPRWILQRVNHLVFPRIEVLQRNVAIVSDTMRERLEAEGDPEAERKYLYFFPNLEEPEKNYYHDGENYWRVCRFIPESMSMSELTPTAAHHAGAAFGQFEEILSVIPEGRLGETIENFHSMPFRLQQLRDAVAQDAAGRVAEVQDILAEIDRRADSMLIQEKLYAEGKLPKRTIHCDTKVDNVLFDKSGAVLCVVDWDTVMPGFILSDVGDFIRTGVNFAPEDEADLSKIGVNMEIYKAFVEGYLSTAGKFLTPTERSLIAYGGRLMTYMQTVRFLVDYLNGDTYFKIHSPKHNLQRTRAQLRYLECLEEKAAEMEALLK</sequence>
<dbReference type="RefSeq" id="WP_060935494.1">
    <property type="nucleotide sequence ID" value="NZ_KQ960446.1"/>
</dbReference>
<protein>
    <submittedName>
        <fullName evidence="2">Putative mucin-desulfating sulfatase</fullName>
    </submittedName>
</protein>